<evidence type="ECO:0000313" key="3">
    <source>
        <dbReference type="Proteomes" id="UP000233435"/>
    </source>
</evidence>
<feature type="chain" id="PRO_5014846241" description="Lipoprotein" evidence="1">
    <location>
        <begin position="25"/>
        <end position="166"/>
    </location>
</feature>
<feature type="signal peptide" evidence="1">
    <location>
        <begin position="1"/>
        <end position="24"/>
    </location>
</feature>
<comment type="caution">
    <text evidence="2">The sequence shown here is derived from an EMBL/GenBank/DDBJ whole genome shotgun (WGS) entry which is preliminary data.</text>
</comment>
<dbReference type="Proteomes" id="UP000233435">
    <property type="component" value="Unassembled WGS sequence"/>
</dbReference>
<accession>A0A2N3HEW1</accession>
<evidence type="ECO:0000313" key="2">
    <source>
        <dbReference type="EMBL" id="PKQ43517.1"/>
    </source>
</evidence>
<sequence>MYKKSHPYLLLIALLALQISCASKKTIEVNETINEAIPPKLIFLNYTISKDANGNKHIQFINKIITDGKLKNNTETYLKTSAVGDLKCTQLDKDSIEIKTVIIENPLSKIIEYVNDSLIFESKKIELNRAPLSLRLALHDKTKYIIISDIIDSLQNSRPLITTKLD</sequence>
<dbReference type="OrthoDB" id="1440356at2"/>
<gene>
    <name evidence="2" type="ORF">CSW08_17755</name>
</gene>
<organism evidence="2 3">
    <name type="scientific">Confluentibacter flavum</name>
    <dbReference type="NCBI Taxonomy" id="1909700"/>
    <lineage>
        <taxon>Bacteria</taxon>
        <taxon>Pseudomonadati</taxon>
        <taxon>Bacteroidota</taxon>
        <taxon>Flavobacteriia</taxon>
        <taxon>Flavobacteriales</taxon>
        <taxon>Flavobacteriaceae</taxon>
        <taxon>Confluentibacter</taxon>
    </lineage>
</organism>
<protein>
    <recommendedName>
        <fullName evidence="4">Lipoprotein</fullName>
    </recommendedName>
</protein>
<dbReference type="AlphaFoldDB" id="A0A2N3HEW1"/>
<dbReference type="RefSeq" id="WP_106661263.1">
    <property type="nucleotide sequence ID" value="NZ_PJEO01000057.1"/>
</dbReference>
<dbReference type="EMBL" id="PJEO01000057">
    <property type="protein sequence ID" value="PKQ43517.1"/>
    <property type="molecule type" value="Genomic_DNA"/>
</dbReference>
<evidence type="ECO:0008006" key="4">
    <source>
        <dbReference type="Google" id="ProtNLM"/>
    </source>
</evidence>
<keyword evidence="3" id="KW-1185">Reference proteome</keyword>
<evidence type="ECO:0000256" key="1">
    <source>
        <dbReference type="SAM" id="SignalP"/>
    </source>
</evidence>
<proteinExistence type="predicted"/>
<name>A0A2N3HEW1_9FLAO</name>
<keyword evidence="1" id="KW-0732">Signal</keyword>
<reference evidence="2 3" key="1">
    <citation type="submission" date="2017-12" db="EMBL/GenBank/DDBJ databases">
        <title>Confluentibacter flavum sp. nov., isolated from the saline lake.</title>
        <authorList>
            <person name="Yu L."/>
        </authorList>
    </citation>
    <scope>NUCLEOTIDE SEQUENCE [LARGE SCALE GENOMIC DNA]</scope>
    <source>
        <strain evidence="2 3">3B</strain>
    </source>
</reference>